<evidence type="ECO:0000256" key="2">
    <source>
        <dbReference type="ARBA" id="ARBA00022475"/>
    </source>
</evidence>
<reference evidence="11" key="1">
    <citation type="submission" date="2019-05" db="EMBL/GenBank/DDBJ databases">
        <title>Flavobacterium profundi sp. nov., isolated from a deep-sea seamount.</title>
        <authorList>
            <person name="Zhang D.-C."/>
        </authorList>
    </citation>
    <scope>NUCLEOTIDE SEQUENCE [LARGE SCALE GENOMIC DNA]</scope>
    <source>
        <strain evidence="11">TP390</strain>
    </source>
</reference>
<sequence>MNKSEKERLLVNIGRFDHYYDSINNKIAVYIAINTFLLGGIIGTYFTINSKLSIYKTSIEFLIILLILVGLLTIAVLIYTSIPFLGFKSSSLYYFGTISKNTFSDYKEKSKKCDEKEDLNDLREQVYFLSKGLSKKFSILRITGQSMLCQVIVLIIVSLLIFKNNI</sequence>
<feature type="transmembrane region" description="Helical" evidence="8">
    <location>
        <begin position="60"/>
        <end position="82"/>
    </location>
</feature>
<dbReference type="GO" id="GO:0051607">
    <property type="term" value="P:defense response to virus"/>
    <property type="evidence" value="ECO:0007669"/>
    <property type="project" value="UniProtKB-KW"/>
</dbReference>
<evidence type="ECO:0000256" key="3">
    <source>
        <dbReference type="ARBA" id="ARBA00022692"/>
    </source>
</evidence>
<evidence type="ECO:0000313" key="10">
    <source>
        <dbReference type="EMBL" id="MVO08012.1"/>
    </source>
</evidence>
<protein>
    <recommendedName>
        <fullName evidence="9">Pycsar effector protein domain-containing protein</fullName>
    </recommendedName>
</protein>
<keyword evidence="4" id="KW-0547">Nucleotide-binding</keyword>
<dbReference type="InterPro" id="IPR043760">
    <property type="entry name" value="PycTM_dom"/>
</dbReference>
<feature type="transmembrane region" description="Helical" evidence="8">
    <location>
        <begin position="139"/>
        <end position="162"/>
    </location>
</feature>
<keyword evidence="2" id="KW-1003">Cell membrane</keyword>
<keyword evidence="11" id="KW-1185">Reference proteome</keyword>
<keyword evidence="6" id="KW-0051">Antiviral defense</keyword>
<evidence type="ECO:0000256" key="1">
    <source>
        <dbReference type="ARBA" id="ARBA00004236"/>
    </source>
</evidence>
<evidence type="ECO:0000256" key="8">
    <source>
        <dbReference type="SAM" id="Phobius"/>
    </source>
</evidence>
<evidence type="ECO:0000256" key="6">
    <source>
        <dbReference type="ARBA" id="ARBA00023118"/>
    </source>
</evidence>
<name>A0A6I4IJZ2_9FLAO</name>
<dbReference type="OrthoDB" id="1363277at2"/>
<evidence type="ECO:0000259" key="9">
    <source>
        <dbReference type="Pfam" id="PF18967"/>
    </source>
</evidence>
<dbReference type="GO" id="GO:0005886">
    <property type="term" value="C:plasma membrane"/>
    <property type="evidence" value="ECO:0007669"/>
    <property type="project" value="UniProtKB-SubCell"/>
</dbReference>
<keyword evidence="7 8" id="KW-0472">Membrane</keyword>
<dbReference type="GO" id="GO:0000166">
    <property type="term" value="F:nucleotide binding"/>
    <property type="evidence" value="ECO:0007669"/>
    <property type="project" value="UniProtKB-KW"/>
</dbReference>
<evidence type="ECO:0000256" key="4">
    <source>
        <dbReference type="ARBA" id="ARBA00022741"/>
    </source>
</evidence>
<dbReference type="RefSeq" id="WP_140996393.1">
    <property type="nucleotide sequence ID" value="NZ_VDCZ01000001.1"/>
</dbReference>
<comment type="caution">
    <text evidence="10">The sequence shown here is derived from an EMBL/GenBank/DDBJ whole genome shotgun (WGS) entry which is preliminary data.</text>
</comment>
<organism evidence="10 11">
    <name type="scientific">Flavobacterium profundi</name>
    <dbReference type="NCBI Taxonomy" id="1774945"/>
    <lineage>
        <taxon>Bacteria</taxon>
        <taxon>Pseudomonadati</taxon>
        <taxon>Bacteroidota</taxon>
        <taxon>Flavobacteriia</taxon>
        <taxon>Flavobacteriales</taxon>
        <taxon>Flavobacteriaceae</taxon>
        <taxon>Flavobacterium</taxon>
    </lineage>
</organism>
<keyword evidence="3 8" id="KW-0812">Transmembrane</keyword>
<feature type="transmembrane region" description="Helical" evidence="8">
    <location>
        <begin position="27"/>
        <end position="48"/>
    </location>
</feature>
<feature type="domain" description="Pycsar effector protein" evidence="9">
    <location>
        <begin position="9"/>
        <end position="161"/>
    </location>
</feature>
<proteinExistence type="predicted"/>
<dbReference type="AlphaFoldDB" id="A0A6I4IJZ2"/>
<accession>A0A6I4IJZ2</accession>
<evidence type="ECO:0000313" key="11">
    <source>
        <dbReference type="Proteomes" id="UP000431264"/>
    </source>
</evidence>
<keyword evidence="5 8" id="KW-1133">Transmembrane helix</keyword>
<dbReference type="Pfam" id="PF18967">
    <property type="entry name" value="PycTM"/>
    <property type="match status" value="1"/>
</dbReference>
<dbReference type="Proteomes" id="UP000431264">
    <property type="component" value="Unassembled WGS sequence"/>
</dbReference>
<comment type="subcellular location">
    <subcellularLocation>
        <location evidence="1">Cell membrane</location>
    </subcellularLocation>
</comment>
<evidence type="ECO:0000256" key="5">
    <source>
        <dbReference type="ARBA" id="ARBA00022989"/>
    </source>
</evidence>
<gene>
    <name evidence="10" type="ORF">GOQ30_02380</name>
</gene>
<evidence type="ECO:0000256" key="7">
    <source>
        <dbReference type="ARBA" id="ARBA00023136"/>
    </source>
</evidence>
<dbReference type="EMBL" id="WQLW01000001">
    <property type="protein sequence ID" value="MVO08012.1"/>
    <property type="molecule type" value="Genomic_DNA"/>
</dbReference>